<dbReference type="AlphaFoldDB" id="A0A183D7M5"/>
<sequence>LHITYGIHQLYNLDDRVRGMNMGDWMYYHREPLYCMKDKRWYNRDAYYPTEIVRVDQIYCL</sequence>
<dbReference type="WBParaSite" id="GPUH_0000472301-mRNA-1">
    <property type="protein sequence ID" value="GPUH_0000472301-mRNA-1"/>
    <property type="gene ID" value="GPUH_0000472301"/>
</dbReference>
<name>A0A183D7M5_9BILA</name>
<evidence type="ECO:0000313" key="1">
    <source>
        <dbReference type="WBParaSite" id="GPUH_0000472301-mRNA-1"/>
    </source>
</evidence>
<protein>
    <submittedName>
        <fullName evidence="1">Hexosyltransferase</fullName>
    </submittedName>
</protein>
<organism evidence="1">
    <name type="scientific">Gongylonema pulchrum</name>
    <dbReference type="NCBI Taxonomy" id="637853"/>
    <lineage>
        <taxon>Eukaryota</taxon>
        <taxon>Metazoa</taxon>
        <taxon>Ecdysozoa</taxon>
        <taxon>Nematoda</taxon>
        <taxon>Chromadorea</taxon>
        <taxon>Rhabditida</taxon>
        <taxon>Spirurina</taxon>
        <taxon>Spiruromorpha</taxon>
        <taxon>Spiruroidea</taxon>
        <taxon>Gongylonematidae</taxon>
        <taxon>Gongylonema</taxon>
    </lineage>
</organism>
<accession>A0A183D7M5</accession>
<reference evidence="1" key="1">
    <citation type="submission" date="2016-06" db="UniProtKB">
        <authorList>
            <consortium name="WormBaseParasite"/>
        </authorList>
    </citation>
    <scope>IDENTIFICATION</scope>
</reference>
<proteinExistence type="predicted"/>